<dbReference type="Proteomes" id="UP000242457">
    <property type="component" value="Unassembled WGS sequence"/>
</dbReference>
<dbReference type="AlphaFoldDB" id="A0A2A3E8N1"/>
<keyword evidence="7" id="KW-0560">Oxidoreductase</keyword>
<organism evidence="7 8">
    <name type="scientific">Apis cerana cerana</name>
    <name type="common">Oriental honeybee</name>
    <dbReference type="NCBI Taxonomy" id="94128"/>
    <lineage>
        <taxon>Eukaryota</taxon>
        <taxon>Metazoa</taxon>
        <taxon>Ecdysozoa</taxon>
        <taxon>Arthropoda</taxon>
        <taxon>Hexapoda</taxon>
        <taxon>Insecta</taxon>
        <taxon>Pterygota</taxon>
        <taxon>Neoptera</taxon>
        <taxon>Endopterygota</taxon>
        <taxon>Hymenoptera</taxon>
        <taxon>Apocrita</taxon>
        <taxon>Aculeata</taxon>
        <taxon>Apoidea</taxon>
        <taxon>Anthophila</taxon>
        <taxon>Apidae</taxon>
        <taxon>Apis</taxon>
    </lineage>
</organism>
<dbReference type="STRING" id="94128.A0A2A3E8N1"/>
<comment type="similarity">
    <text evidence="2">Belongs to the ATP-dependent AMP-binding enzyme family.</text>
</comment>
<dbReference type="PANTHER" id="PTHR24096:SF149">
    <property type="entry name" value="AMP-BINDING DOMAIN-CONTAINING PROTEIN-RELATED"/>
    <property type="match status" value="1"/>
</dbReference>
<protein>
    <submittedName>
        <fullName evidence="7">Luciferin 4-monooxygenase</fullName>
    </submittedName>
</protein>
<dbReference type="InterPro" id="IPR025110">
    <property type="entry name" value="AMP-bd_C"/>
</dbReference>
<reference evidence="7 8" key="1">
    <citation type="submission" date="2014-07" db="EMBL/GenBank/DDBJ databases">
        <title>Genomic and transcriptomic analysis on Apis cerana provide comprehensive insights into honey bee biology.</title>
        <authorList>
            <person name="Diao Q."/>
            <person name="Sun L."/>
            <person name="Zheng H."/>
            <person name="Zheng H."/>
            <person name="Xu S."/>
            <person name="Wang S."/>
            <person name="Zeng Z."/>
            <person name="Hu F."/>
            <person name="Su S."/>
            <person name="Wu J."/>
        </authorList>
    </citation>
    <scope>NUCLEOTIDE SEQUENCE [LARGE SCALE GENOMIC DNA]</scope>
    <source>
        <tissue evidence="7">Pupae without intestine</tissue>
    </source>
</reference>
<evidence type="ECO:0000256" key="3">
    <source>
        <dbReference type="ARBA" id="ARBA00022598"/>
    </source>
</evidence>
<sequence>MNIKNNILYGEPMPEIPNISLGQYLFNNLHNNPNDIVQIDIETDTRFTRKEILDKSIRLSIALRNYGINMEDRVCLTSENHPNLMIAMCGTFFNGITFAPLNPAYTEREFSHMLEIYQPRVIFVSRRTEKLLVKVASTLSWDIKLIELDDEALDGNVVTLNVFLEKYGNILVCPRMFTPVQVDSKRMAVILCSSGTTGFPKGVMISHRNLLTFIQSISKPNFLNLQQGDRMIIFLPLFHGYAFGMMCNCICFDTIMCLMRDYNTDKLLNSIQKYKITHLPLVPPILVAILKHPMLSNFDFSSVKEILCGALPLPLDIANELKRRTKVKNIRNGYGMTELTVVSNLSERSCKDASIGPPLPGFKCKVIMLGYYKNPKSTAETIDERNWLHTGDLGYFTEDGGFVKDVAVLGKPDEVSGELPMAVVVRQPGQNVTAEEIVDFVKRNLSPQKWLRGGVKFVETLPKTPSGKVLRRQLINIVLSKL</sequence>
<dbReference type="PANTHER" id="PTHR24096">
    <property type="entry name" value="LONG-CHAIN-FATTY-ACID--COA LIGASE"/>
    <property type="match status" value="1"/>
</dbReference>
<evidence type="ECO:0000313" key="8">
    <source>
        <dbReference type="Proteomes" id="UP000242457"/>
    </source>
</evidence>
<evidence type="ECO:0000256" key="4">
    <source>
        <dbReference type="ARBA" id="ARBA00023140"/>
    </source>
</evidence>
<comment type="subcellular location">
    <subcellularLocation>
        <location evidence="1">Peroxisome</location>
    </subcellularLocation>
</comment>
<evidence type="ECO:0000259" key="6">
    <source>
        <dbReference type="Pfam" id="PF13193"/>
    </source>
</evidence>
<dbReference type="PROSITE" id="PS00455">
    <property type="entry name" value="AMP_BINDING"/>
    <property type="match status" value="1"/>
</dbReference>
<dbReference type="Gene3D" id="3.30.300.30">
    <property type="match status" value="1"/>
</dbReference>
<feature type="domain" description="AMP-dependent synthetase/ligase" evidence="5">
    <location>
        <begin position="28"/>
        <end position="367"/>
    </location>
</feature>
<dbReference type="GO" id="GO:0005777">
    <property type="term" value="C:peroxisome"/>
    <property type="evidence" value="ECO:0007669"/>
    <property type="project" value="UniProtKB-SubCell"/>
</dbReference>
<dbReference type="OrthoDB" id="10253869at2759"/>
<evidence type="ECO:0000313" key="7">
    <source>
        <dbReference type="EMBL" id="PBC27421.1"/>
    </source>
</evidence>
<dbReference type="InterPro" id="IPR020845">
    <property type="entry name" value="AMP-binding_CS"/>
</dbReference>
<evidence type="ECO:0000256" key="1">
    <source>
        <dbReference type="ARBA" id="ARBA00004275"/>
    </source>
</evidence>
<feature type="domain" description="AMP-binding enzyme C-terminal" evidence="6">
    <location>
        <begin position="402"/>
        <end position="468"/>
    </location>
</feature>
<dbReference type="EMBL" id="KZ288349">
    <property type="protein sequence ID" value="PBC27421.1"/>
    <property type="molecule type" value="Genomic_DNA"/>
</dbReference>
<dbReference type="Gene3D" id="2.30.38.10">
    <property type="entry name" value="Luciferase, Domain 3"/>
    <property type="match status" value="2"/>
</dbReference>
<proteinExistence type="inferred from homology"/>
<keyword evidence="3" id="KW-0436">Ligase</keyword>
<dbReference type="SUPFAM" id="SSF56801">
    <property type="entry name" value="Acetyl-CoA synthetase-like"/>
    <property type="match status" value="1"/>
</dbReference>
<gene>
    <name evidence="7" type="ORF">APICC_08455</name>
</gene>
<dbReference type="GO" id="GO:0016405">
    <property type="term" value="F:CoA-ligase activity"/>
    <property type="evidence" value="ECO:0007669"/>
    <property type="project" value="TreeGrafter"/>
</dbReference>
<evidence type="ECO:0000256" key="2">
    <source>
        <dbReference type="ARBA" id="ARBA00006432"/>
    </source>
</evidence>
<accession>A0A2A3E8N1</accession>
<dbReference type="Pfam" id="PF00501">
    <property type="entry name" value="AMP-binding"/>
    <property type="match status" value="1"/>
</dbReference>
<dbReference type="InterPro" id="IPR045851">
    <property type="entry name" value="AMP-bd_C_sf"/>
</dbReference>
<keyword evidence="8" id="KW-1185">Reference proteome</keyword>
<dbReference type="Gene3D" id="3.40.50.980">
    <property type="match status" value="2"/>
</dbReference>
<dbReference type="InterPro" id="IPR000873">
    <property type="entry name" value="AMP-dep_synth/lig_dom"/>
</dbReference>
<name>A0A2A3E8N1_APICC</name>
<dbReference type="GO" id="GO:0004497">
    <property type="term" value="F:monooxygenase activity"/>
    <property type="evidence" value="ECO:0007669"/>
    <property type="project" value="UniProtKB-KW"/>
</dbReference>
<evidence type="ECO:0000259" key="5">
    <source>
        <dbReference type="Pfam" id="PF00501"/>
    </source>
</evidence>
<keyword evidence="4" id="KW-0576">Peroxisome</keyword>
<dbReference type="Pfam" id="PF13193">
    <property type="entry name" value="AMP-binding_C"/>
    <property type="match status" value="1"/>
</dbReference>
<keyword evidence="7" id="KW-0503">Monooxygenase</keyword>